<dbReference type="OrthoDB" id="10249309at2759"/>
<accession>A0A194S9L7</accession>
<comment type="subunit">
    <text evidence="8">Component of the translation initiation factor 2B (eIF2B) complex which is a heterodecamer of two sets of five different subunits: alpha, beta, gamma, delta and epsilon. Subunits alpha, beta and delta comprise a regulatory subcomplex and subunits epsilon and gamma comprise a catalytic subcomplex. Within the complex, the hexameric regulatory complex resides at the center, with the two heterodimeric catalytic subcomplexes bound on opposite sides.</text>
</comment>
<comment type="subcellular location">
    <subcellularLocation>
        <location evidence="1">Cytoplasm</location>
        <location evidence="1">Cytosol</location>
    </subcellularLocation>
</comment>
<dbReference type="AlphaFoldDB" id="A0A194S9L7"/>
<dbReference type="InterPro" id="IPR037171">
    <property type="entry name" value="NagB/RpiA_transferase-like"/>
</dbReference>
<evidence type="ECO:0000313" key="10">
    <source>
        <dbReference type="EMBL" id="KPV76091.1"/>
    </source>
</evidence>
<proteinExistence type="inferred from homology"/>
<evidence type="ECO:0000256" key="8">
    <source>
        <dbReference type="ARBA" id="ARBA00046432"/>
    </source>
</evidence>
<evidence type="ECO:0000256" key="9">
    <source>
        <dbReference type="RuleBase" id="RU003814"/>
    </source>
</evidence>
<dbReference type="GeneID" id="28977109"/>
<dbReference type="GO" id="GO:0003743">
    <property type="term" value="F:translation initiation factor activity"/>
    <property type="evidence" value="ECO:0007669"/>
    <property type="project" value="UniProtKB-KW"/>
</dbReference>
<reference evidence="10 11" key="1">
    <citation type="journal article" date="2015" name="Front. Microbiol.">
        <title>Genome sequence of the plant growth promoting endophytic yeast Rhodotorula graminis WP1.</title>
        <authorList>
            <person name="Firrincieli A."/>
            <person name="Otillar R."/>
            <person name="Salamov A."/>
            <person name="Schmutz J."/>
            <person name="Khan Z."/>
            <person name="Redman R.S."/>
            <person name="Fleck N.D."/>
            <person name="Lindquist E."/>
            <person name="Grigoriev I.V."/>
            <person name="Doty S.L."/>
        </authorList>
    </citation>
    <scope>NUCLEOTIDE SEQUENCE [LARGE SCALE GENOMIC DNA]</scope>
    <source>
        <strain evidence="10 11">WP1</strain>
    </source>
</reference>
<evidence type="ECO:0000256" key="4">
    <source>
        <dbReference type="ARBA" id="ARBA00022540"/>
    </source>
</evidence>
<dbReference type="InterPro" id="IPR042528">
    <property type="entry name" value="elF-2B_alpha_N"/>
</dbReference>
<dbReference type="Proteomes" id="UP000053890">
    <property type="component" value="Unassembled WGS sequence"/>
</dbReference>
<dbReference type="PANTHER" id="PTHR45860">
    <property type="entry name" value="TRANSLATION INITIATION FACTOR EIF-2B SUBUNIT ALPHA"/>
    <property type="match status" value="1"/>
</dbReference>
<comment type="similarity">
    <text evidence="2 9">Belongs to the eIF-2B alpha/beta/delta subunits family.</text>
</comment>
<name>A0A194S9L7_RHOGW</name>
<dbReference type="EMBL" id="KQ474077">
    <property type="protein sequence ID" value="KPV76091.1"/>
    <property type="molecule type" value="Genomic_DNA"/>
</dbReference>
<evidence type="ECO:0000256" key="7">
    <source>
        <dbReference type="ARBA" id="ARBA00044236"/>
    </source>
</evidence>
<sequence>MAPSTVAEHAPAAAGQQPALDVVRHYGELLERDDPLPAPVAAVETLAELVSRSDSSTIQELLALLDHASAQLAAASFNPVSAQSGTALFMRYLTLQRPPPEMSFAEFKRELVGRAREFVRGSGRSREVIAANMSNFIQDGNTILVHSYSRVVIQALVFAASVQKKRFQVYVTESRPFGLGLKTQAALDKAGIPCVVVLDSAVAYIMAKCDMAVVGAEAVCESGGLVNFIGGYQMAIAAKALGKPFYALAESFKFTRLFPLSQYDLPSSLPSAPLAFPSLDEVESRDAKTVPSTPVRPMIHSKMPEPLVMSDQATRQNPILDYTTPDQITLIVSDVGVLTPSGVSDALFAAYGG</sequence>
<evidence type="ECO:0000256" key="6">
    <source>
        <dbReference type="ARBA" id="ARBA00044208"/>
    </source>
</evidence>
<dbReference type="InterPro" id="IPR000649">
    <property type="entry name" value="IF-2B-related"/>
</dbReference>
<evidence type="ECO:0000256" key="5">
    <source>
        <dbReference type="ARBA" id="ARBA00022917"/>
    </source>
</evidence>
<evidence type="ECO:0000256" key="3">
    <source>
        <dbReference type="ARBA" id="ARBA00022490"/>
    </source>
</evidence>
<dbReference type="RefSeq" id="XP_018272140.1">
    <property type="nucleotide sequence ID" value="XM_018416661.1"/>
</dbReference>
<dbReference type="SUPFAM" id="SSF100950">
    <property type="entry name" value="NagB/RpiA/CoA transferase-like"/>
    <property type="match status" value="1"/>
</dbReference>
<dbReference type="Pfam" id="PF01008">
    <property type="entry name" value="IF-2B"/>
    <property type="match status" value="1"/>
</dbReference>
<keyword evidence="5" id="KW-0648">Protein biosynthesis</keyword>
<evidence type="ECO:0000256" key="1">
    <source>
        <dbReference type="ARBA" id="ARBA00004514"/>
    </source>
</evidence>
<evidence type="ECO:0000256" key="2">
    <source>
        <dbReference type="ARBA" id="ARBA00007251"/>
    </source>
</evidence>
<keyword evidence="4" id="KW-0396">Initiation factor</keyword>
<evidence type="ECO:0000313" key="11">
    <source>
        <dbReference type="Proteomes" id="UP000053890"/>
    </source>
</evidence>
<dbReference type="GO" id="GO:0005085">
    <property type="term" value="F:guanyl-nucleotide exchange factor activity"/>
    <property type="evidence" value="ECO:0007669"/>
    <property type="project" value="TreeGrafter"/>
</dbReference>
<dbReference type="Gene3D" id="1.20.120.1070">
    <property type="entry name" value="Translation initiation factor eIF-2B, N-terminal domain"/>
    <property type="match status" value="1"/>
</dbReference>
<dbReference type="GO" id="GO:0005851">
    <property type="term" value="C:eukaryotic translation initiation factor 2B complex"/>
    <property type="evidence" value="ECO:0007669"/>
    <property type="project" value="TreeGrafter"/>
</dbReference>
<dbReference type="PANTHER" id="PTHR45860:SF1">
    <property type="entry name" value="TRANSLATION INITIATION FACTOR EIF-2B SUBUNIT ALPHA"/>
    <property type="match status" value="1"/>
</dbReference>
<dbReference type="InterPro" id="IPR042529">
    <property type="entry name" value="IF_2B-like_C"/>
</dbReference>
<dbReference type="InterPro" id="IPR051501">
    <property type="entry name" value="eIF2B_alpha/beta/delta"/>
</dbReference>
<dbReference type="STRING" id="578459.A0A194S9L7"/>
<gene>
    <name evidence="10" type="ORF">RHOBADRAFT_53082</name>
</gene>
<dbReference type="OMA" id="GDWESCK"/>
<keyword evidence="3" id="KW-0963">Cytoplasm</keyword>
<dbReference type="Gene3D" id="3.40.50.10470">
    <property type="entry name" value="Translation initiation factor eif-2b, domain 2"/>
    <property type="match status" value="1"/>
</dbReference>
<keyword evidence="11" id="KW-1185">Reference proteome</keyword>
<protein>
    <recommendedName>
        <fullName evidence="6">Translation initiation factor eIF2B subunit alpha</fullName>
    </recommendedName>
    <alternativeName>
        <fullName evidence="7">eIF2B GDP-GTP exchange factor subunit alpha</fullName>
    </alternativeName>
</protein>
<organism evidence="10 11">
    <name type="scientific">Rhodotorula graminis (strain WP1)</name>
    <dbReference type="NCBI Taxonomy" id="578459"/>
    <lineage>
        <taxon>Eukaryota</taxon>
        <taxon>Fungi</taxon>
        <taxon>Dikarya</taxon>
        <taxon>Basidiomycota</taxon>
        <taxon>Pucciniomycotina</taxon>
        <taxon>Microbotryomycetes</taxon>
        <taxon>Sporidiobolales</taxon>
        <taxon>Sporidiobolaceae</taxon>
        <taxon>Rhodotorula</taxon>
    </lineage>
</organism>
<dbReference type="GO" id="GO:0005829">
    <property type="term" value="C:cytosol"/>
    <property type="evidence" value="ECO:0007669"/>
    <property type="project" value="UniProtKB-SubCell"/>
</dbReference>